<dbReference type="GeneID" id="77732410"/>
<dbReference type="InterPro" id="IPR014500">
    <property type="entry name" value="UCP019307_cupin"/>
</dbReference>
<protein>
    <submittedName>
        <fullName evidence="2">RmlC-like cupin domain-containing protein</fullName>
    </submittedName>
</protein>
<keyword evidence="3" id="KW-1185">Reference proteome</keyword>
<dbReference type="CDD" id="cd02219">
    <property type="entry name" value="cupin_YjlB-like"/>
    <property type="match status" value="1"/>
</dbReference>
<dbReference type="InterPro" id="IPR011051">
    <property type="entry name" value="RmlC_Cupin_sf"/>
</dbReference>
<dbReference type="Gene3D" id="2.60.120.10">
    <property type="entry name" value="Jelly Rolls"/>
    <property type="match status" value="1"/>
</dbReference>
<dbReference type="AlphaFoldDB" id="A0AA38LW95"/>
<dbReference type="SUPFAM" id="SSF51182">
    <property type="entry name" value="RmlC-like cupins"/>
    <property type="match status" value="1"/>
</dbReference>
<proteinExistence type="predicted"/>
<accession>A0AA38LW95</accession>
<evidence type="ECO:0000313" key="3">
    <source>
        <dbReference type="Proteomes" id="UP001164286"/>
    </source>
</evidence>
<sequence>MSSSSACLTPLASLRVSRYHIPSYAGFPNTSLSPHPVVIYHRAFTPPLSSSAVSGHLRSIGVVDPQWTYPMYTQPHFHSTTHEVLVVLSGSARLQFGGPRNPDKVEMRVEEGDVMVLPAGVGHAMLKDEGGLMMLGCYPKGGEQWDHCTGGEEVERRIRGLGWFERDPIYGDEGPVLRGEAE</sequence>
<name>A0AA38LW95_9TREE</name>
<organism evidence="2 3">
    <name type="scientific">Dioszegia hungarica</name>
    <dbReference type="NCBI Taxonomy" id="4972"/>
    <lineage>
        <taxon>Eukaryota</taxon>
        <taxon>Fungi</taxon>
        <taxon>Dikarya</taxon>
        <taxon>Basidiomycota</taxon>
        <taxon>Agaricomycotina</taxon>
        <taxon>Tremellomycetes</taxon>
        <taxon>Tremellales</taxon>
        <taxon>Bulleribasidiaceae</taxon>
        <taxon>Dioszegia</taxon>
    </lineage>
</organism>
<dbReference type="PANTHER" id="PTHR36448">
    <property type="entry name" value="BLR7373 PROTEIN"/>
    <property type="match status" value="1"/>
</dbReference>
<reference evidence="2" key="1">
    <citation type="journal article" date="2022" name="G3 (Bethesda)">
        <title>High quality genome of the basidiomycete yeast Dioszegia hungarica PDD-24b-2 isolated from cloud water.</title>
        <authorList>
            <person name="Jarrige D."/>
            <person name="Haridas S."/>
            <person name="Bleykasten-Grosshans C."/>
            <person name="Joly M."/>
            <person name="Nadalig T."/>
            <person name="Sancelme M."/>
            <person name="Vuilleumier S."/>
            <person name="Grigoriev I.V."/>
            <person name="Amato P."/>
            <person name="Bringel F."/>
        </authorList>
    </citation>
    <scope>NUCLEOTIDE SEQUENCE</scope>
    <source>
        <strain evidence="2">PDD-24b-2</strain>
    </source>
</reference>
<dbReference type="InterPro" id="IPR006045">
    <property type="entry name" value="Cupin_1"/>
</dbReference>
<dbReference type="PANTHER" id="PTHR36448:SF3">
    <property type="entry name" value="CUPIN TYPE-2 DOMAIN-CONTAINING PROTEIN"/>
    <property type="match status" value="1"/>
</dbReference>
<feature type="domain" description="Cupin type-1" evidence="1">
    <location>
        <begin position="41"/>
        <end position="155"/>
    </location>
</feature>
<evidence type="ECO:0000313" key="2">
    <source>
        <dbReference type="EMBL" id="KAI9636331.1"/>
    </source>
</evidence>
<evidence type="ECO:0000259" key="1">
    <source>
        <dbReference type="SMART" id="SM00835"/>
    </source>
</evidence>
<dbReference type="Pfam" id="PF00190">
    <property type="entry name" value="Cupin_1"/>
    <property type="match status" value="1"/>
</dbReference>
<dbReference type="InterPro" id="IPR047121">
    <property type="entry name" value="YjiB-like"/>
</dbReference>
<gene>
    <name evidence="2" type="ORF">MKK02DRAFT_45035</name>
</gene>
<comment type="caution">
    <text evidence="2">The sequence shown here is derived from an EMBL/GenBank/DDBJ whole genome shotgun (WGS) entry which is preliminary data.</text>
</comment>
<dbReference type="EMBL" id="JAKWFO010000005">
    <property type="protein sequence ID" value="KAI9636331.1"/>
    <property type="molecule type" value="Genomic_DNA"/>
</dbReference>
<dbReference type="PIRSF" id="PIRSF019307">
    <property type="entry name" value="UCP019307"/>
    <property type="match status" value="1"/>
</dbReference>
<dbReference type="InterPro" id="IPR014710">
    <property type="entry name" value="RmlC-like_jellyroll"/>
</dbReference>
<dbReference type="SMART" id="SM00835">
    <property type="entry name" value="Cupin_1"/>
    <property type="match status" value="1"/>
</dbReference>
<dbReference type="RefSeq" id="XP_052946108.1">
    <property type="nucleotide sequence ID" value="XM_053093205.1"/>
</dbReference>
<dbReference type="Proteomes" id="UP001164286">
    <property type="component" value="Unassembled WGS sequence"/>
</dbReference>